<dbReference type="SMART" id="SM00552">
    <property type="entry name" value="ADEAMc"/>
    <property type="match status" value="1"/>
</dbReference>
<dbReference type="PANTHER" id="PTHR10910:SF62">
    <property type="entry name" value="AT07585P-RELATED"/>
    <property type="match status" value="1"/>
</dbReference>
<feature type="domain" description="A to I editase" evidence="1">
    <location>
        <begin position="61"/>
        <end position="410"/>
    </location>
</feature>
<dbReference type="Pfam" id="PF02137">
    <property type="entry name" value="A_deamin"/>
    <property type="match status" value="1"/>
</dbReference>
<evidence type="ECO:0000259" key="1">
    <source>
        <dbReference type="PROSITE" id="PS50141"/>
    </source>
</evidence>
<dbReference type="EMBL" id="LK023316">
    <property type="protein sequence ID" value="CDS05132.1"/>
    <property type="molecule type" value="Genomic_DNA"/>
</dbReference>
<dbReference type="GO" id="GO:0008251">
    <property type="term" value="F:tRNA-specific adenosine deaminase activity"/>
    <property type="evidence" value="ECO:0007669"/>
    <property type="project" value="TreeGrafter"/>
</dbReference>
<proteinExistence type="predicted"/>
<accession>A0A077WEU2</accession>
<dbReference type="GO" id="GO:0006382">
    <property type="term" value="P:adenosine to inosine editing"/>
    <property type="evidence" value="ECO:0007669"/>
    <property type="project" value="TreeGrafter"/>
</dbReference>
<dbReference type="PROSITE" id="PS50141">
    <property type="entry name" value="A_DEAMIN_EDITASE"/>
    <property type="match status" value="1"/>
</dbReference>
<sequence>MWTSIPDLPNRLASASIAQYNKLPKTGKPVSHGVKAEWTVLACILAVYAESKDNYSIRVVSLGTGLKCLPYSKLCNKGQLVHDSHAEVIARRGFMRYMLEQYEKQCPENSPFKLVDDQLMIKDGYSFHMYISQSPCGDASMSAVAELQTEESQAAFESGSKRKMIKYDMLDNNTYANKRRKVSSSQEQQTFHRGRYGFDQLGILRTKPGRLDSEPSLCMSCSDKLARWNVLGIQSGLLADIIDKPVYLDSIVVGDMYDHEALERALYGRLKDLKDLPEPYKLHCPRIYHTNVEFVSSKLKMEEENKGTVIPSGTTILWIPGLQKPEVIVHGQKQGAPKNKPLTAKTRSSICKLSLLQQYIKTRQCTSEEEKNRTYREWKHQSQQYQQAKDQLLDQCFSNWVQTPERYEDFQAFEHENTEIP</sequence>
<reference evidence="2" key="1">
    <citation type="journal article" date="2014" name="Genome Announc.">
        <title>De novo whole-genome sequence and genome annotation of Lichtheimia ramosa.</title>
        <authorList>
            <person name="Linde J."/>
            <person name="Schwartze V."/>
            <person name="Binder U."/>
            <person name="Lass-Florl C."/>
            <person name="Voigt K."/>
            <person name="Horn F."/>
        </authorList>
    </citation>
    <scope>NUCLEOTIDE SEQUENCE</scope>
    <source>
        <strain evidence="2">JMRC FSU:6197</strain>
    </source>
</reference>
<organism evidence="2">
    <name type="scientific">Lichtheimia ramosa</name>
    <dbReference type="NCBI Taxonomy" id="688394"/>
    <lineage>
        <taxon>Eukaryota</taxon>
        <taxon>Fungi</taxon>
        <taxon>Fungi incertae sedis</taxon>
        <taxon>Mucoromycota</taxon>
        <taxon>Mucoromycotina</taxon>
        <taxon>Mucoromycetes</taxon>
        <taxon>Mucorales</taxon>
        <taxon>Lichtheimiaceae</taxon>
        <taxon>Lichtheimia</taxon>
    </lineage>
</organism>
<protein>
    <recommendedName>
        <fullName evidence="1">A to I editase domain-containing protein</fullName>
    </recommendedName>
</protein>
<dbReference type="OrthoDB" id="10268011at2759"/>
<dbReference type="GO" id="GO:0003725">
    <property type="term" value="F:double-stranded RNA binding"/>
    <property type="evidence" value="ECO:0007669"/>
    <property type="project" value="TreeGrafter"/>
</dbReference>
<name>A0A077WEU2_9FUNG</name>
<gene>
    <name evidence="2" type="ORF">LRAMOSA07661</name>
</gene>
<dbReference type="AlphaFoldDB" id="A0A077WEU2"/>
<evidence type="ECO:0000313" key="2">
    <source>
        <dbReference type="EMBL" id="CDS05132.1"/>
    </source>
</evidence>
<dbReference type="GO" id="GO:0006396">
    <property type="term" value="P:RNA processing"/>
    <property type="evidence" value="ECO:0007669"/>
    <property type="project" value="InterPro"/>
</dbReference>
<dbReference type="PANTHER" id="PTHR10910">
    <property type="entry name" value="EUKARYOTE SPECIFIC DSRNA BINDING PROTEIN"/>
    <property type="match status" value="1"/>
</dbReference>
<dbReference type="GO" id="GO:0005730">
    <property type="term" value="C:nucleolus"/>
    <property type="evidence" value="ECO:0007669"/>
    <property type="project" value="TreeGrafter"/>
</dbReference>
<dbReference type="GO" id="GO:0005737">
    <property type="term" value="C:cytoplasm"/>
    <property type="evidence" value="ECO:0007669"/>
    <property type="project" value="TreeGrafter"/>
</dbReference>
<dbReference type="InterPro" id="IPR002466">
    <property type="entry name" value="A_deamin"/>
</dbReference>
<dbReference type="GO" id="GO:0003726">
    <property type="term" value="F:double-stranded RNA adenosine deaminase activity"/>
    <property type="evidence" value="ECO:0007669"/>
    <property type="project" value="TreeGrafter"/>
</dbReference>